<feature type="domain" description="Ubiquitin-like protease family profile" evidence="4">
    <location>
        <begin position="155"/>
        <end position="272"/>
    </location>
</feature>
<dbReference type="Gene3D" id="3.40.395.10">
    <property type="entry name" value="Adenoviral Proteinase, Chain A"/>
    <property type="match status" value="1"/>
</dbReference>
<proteinExistence type="inferred from homology"/>
<keyword evidence="2 5" id="KW-0645">Protease</keyword>
<protein>
    <submittedName>
        <fullName evidence="5">SUMO protease</fullName>
    </submittedName>
</protein>
<dbReference type="InterPro" id="IPR038765">
    <property type="entry name" value="Papain-like_cys_pep_sf"/>
</dbReference>
<reference evidence="5 6" key="1">
    <citation type="journal article" date="2017" name="Genome Biol. Evol.">
        <title>Phytophthora megakarya and P. palmivora, closely related causal agents of cacao black pod rot, underwent increases in genome sizes and gene numbers by different mechanisms.</title>
        <authorList>
            <person name="Ali S.S."/>
            <person name="Shao J."/>
            <person name="Lary D.J."/>
            <person name="Kronmiller B."/>
            <person name="Shen D."/>
            <person name="Strem M.D."/>
            <person name="Amoako-Attah I."/>
            <person name="Akrofi A.Y."/>
            <person name="Begoude B.A."/>
            <person name="Ten Hoopen G.M."/>
            <person name="Coulibaly K."/>
            <person name="Kebe B.I."/>
            <person name="Melnick R.L."/>
            <person name="Guiltinan M.J."/>
            <person name="Tyler B.M."/>
            <person name="Meinhardt L.W."/>
            <person name="Bailey B.A."/>
        </authorList>
    </citation>
    <scope>NUCLEOTIDE SEQUENCE [LARGE SCALE GENOMIC DNA]</scope>
    <source>
        <strain evidence="6">sbr112.9</strain>
    </source>
</reference>
<dbReference type="SUPFAM" id="SSF54001">
    <property type="entry name" value="Cysteine proteinases"/>
    <property type="match status" value="1"/>
</dbReference>
<gene>
    <name evidence="5" type="ORF">PHPALM_28614</name>
</gene>
<comment type="similarity">
    <text evidence="1">Belongs to the peptidase C48 family.</text>
</comment>
<dbReference type="InterPro" id="IPR003653">
    <property type="entry name" value="Peptidase_C48_C"/>
</dbReference>
<evidence type="ECO:0000313" key="6">
    <source>
        <dbReference type="Proteomes" id="UP000237271"/>
    </source>
</evidence>
<sequence>MIERAATFKTTDLSSQINPNAKCWVLTISEIGGFTQRLLMAVKYLSSLEVVCKDGMMCYSLLMGNIDANFEKEGAKWMAKRLLQACPYQRRQGFWEGFHLDWMHYNDNFINAFTHTRVTKYENSATIKMATPASDKGKRIPPVMLSKLAGFGMHMILMLQNVNDNQWTCIVVVNSKQTIYCYDSLGKRANMNILTEIADELRLNVPRSMSDICVAGFFRRCLYSITLVHSPIQRDSDNCGLFVCLYFWRRFDKEVGTNSSNDLIRQRWDILRAVMDFSNSSKDRK</sequence>
<dbReference type="Proteomes" id="UP000237271">
    <property type="component" value="Unassembled WGS sequence"/>
</dbReference>
<evidence type="ECO:0000256" key="2">
    <source>
        <dbReference type="ARBA" id="ARBA00022670"/>
    </source>
</evidence>
<dbReference type="Pfam" id="PF02902">
    <property type="entry name" value="Peptidase_C48"/>
    <property type="match status" value="1"/>
</dbReference>
<evidence type="ECO:0000259" key="4">
    <source>
        <dbReference type="Pfam" id="PF02902"/>
    </source>
</evidence>
<dbReference type="GO" id="GO:0008234">
    <property type="term" value="F:cysteine-type peptidase activity"/>
    <property type="evidence" value="ECO:0007669"/>
    <property type="project" value="InterPro"/>
</dbReference>
<dbReference type="OrthoDB" id="102527at2759"/>
<comment type="caution">
    <text evidence="5">The sequence shown here is derived from an EMBL/GenBank/DDBJ whole genome shotgun (WGS) entry which is preliminary data.</text>
</comment>
<dbReference type="AlphaFoldDB" id="A0A2P4X9N4"/>
<evidence type="ECO:0000256" key="3">
    <source>
        <dbReference type="ARBA" id="ARBA00022801"/>
    </source>
</evidence>
<keyword evidence="6" id="KW-1185">Reference proteome</keyword>
<evidence type="ECO:0000313" key="5">
    <source>
        <dbReference type="EMBL" id="POM62255.1"/>
    </source>
</evidence>
<accession>A0A2P4X9N4</accession>
<organism evidence="5 6">
    <name type="scientific">Phytophthora palmivora</name>
    <dbReference type="NCBI Taxonomy" id="4796"/>
    <lineage>
        <taxon>Eukaryota</taxon>
        <taxon>Sar</taxon>
        <taxon>Stramenopiles</taxon>
        <taxon>Oomycota</taxon>
        <taxon>Peronosporomycetes</taxon>
        <taxon>Peronosporales</taxon>
        <taxon>Peronosporaceae</taxon>
        <taxon>Phytophthora</taxon>
    </lineage>
</organism>
<name>A0A2P4X9N4_9STRA</name>
<dbReference type="EMBL" id="NCKW01015619">
    <property type="protein sequence ID" value="POM62255.1"/>
    <property type="molecule type" value="Genomic_DNA"/>
</dbReference>
<keyword evidence="3" id="KW-0378">Hydrolase</keyword>
<evidence type="ECO:0000256" key="1">
    <source>
        <dbReference type="ARBA" id="ARBA00005234"/>
    </source>
</evidence>
<dbReference type="GO" id="GO:0006508">
    <property type="term" value="P:proteolysis"/>
    <property type="evidence" value="ECO:0007669"/>
    <property type="project" value="UniProtKB-KW"/>
</dbReference>